<evidence type="ECO:0000256" key="4">
    <source>
        <dbReference type="SAM" id="MobiDB-lite"/>
    </source>
</evidence>
<feature type="domain" description="G-patch" evidence="5">
    <location>
        <begin position="177"/>
        <end position="223"/>
    </location>
</feature>
<dbReference type="GO" id="GO:0003723">
    <property type="term" value="F:RNA binding"/>
    <property type="evidence" value="ECO:0007669"/>
    <property type="project" value="UniProtKB-KW"/>
</dbReference>
<feature type="region of interest" description="Disordered" evidence="4">
    <location>
        <begin position="161"/>
        <end position="180"/>
    </location>
</feature>
<dbReference type="Proteomes" id="UP000759131">
    <property type="component" value="Unassembled WGS sequence"/>
</dbReference>
<dbReference type="PANTHER" id="PTHR13948:SF3">
    <property type="entry name" value="FI21118P1"/>
    <property type="match status" value="1"/>
</dbReference>
<dbReference type="PROSITE" id="PS50174">
    <property type="entry name" value="G_PATCH"/>
    <property type="match status" value="1"/>
</dbReference>
<protein>
    <recommendedName>
        <fullName evidence="5">G-patch domain-containing protein</fullName>
    </recommendedName>
</protein>
<dbReference type="OrthoDB" id="29221at2759"/>
<dbReference type="AlphaFoldDB" id="A0A7R9KUC9"/>
<dbReference type="GO" id="GO:0000398">
    <property type="term" value="P:mRNA splicing, via spliceosome"/>
    <property type="evidence" value="ECO:0007669"/>
    <property type="project" value="TreeGrafter"/>
</dbReference>
<dbReference type="Pfam" id="PF01585">
    <property type="entry name" value="G-patch"/>
    <property type="match status" value="1"/>
</dbReference>
<evidence type="ECO:0000256" key="1">
    <source>
        <dbReference type="ARBA" id="ARBA00004123"/>
    </source>
</evidence>
<evidence type="ECO:0000256" key="3">
    <source>
        <dbReference type="ARBA" id="ARBA00023242"/>
    </source>
</evidence>
<gene>
    <name evidence="6" type="ORF">OSB1V03_LOCUS8633</name>
</gene>
<evidence type="ECO:0000313" key="7">
    <source>
        <dbReference type="Proteomes" id="UP000759131"/>
    </source>
</evidence>
<keyword evidence="3" id="KW-0539">Nucleus</keyword>
<dbReference type="PANTHER" id="PTHR13948">
    <property type="entry name" value="RNA-BINDING PROTEIN"/>
    <property type="match status" value="1"/>
</dbReference>
<comment type="subcellular location">
    <subcellularLocation>
        <location evidence="1">Nucleus</location>
    </subcellularLocation>
</comment>
<keyword evidence="7" id="KW-1185">Reference proteome</keyword>
<accession>A0A7R9KUC9</accession>
<keyword evidence="2" id="KW-0694">RNA-binding</keyword>
<reference evidence="6" key="1">
    <citation type="submission" date="2020-11" db="EMBL/GenBank/DDBJ databases">
        <authorList>
            <person name="Tran Van P."/>
        </authorList>
    </citation>
    <scope>NUCLEOTIDE SEQUENCE</scope>
</reference>
<feature type="compositionally biased region" description="Polar residues" evidence="4">
    <location>
        <begin position="164"/>
        <end position="180"/>
    </location>
</feature>
<dbReference type="EMBL" id="CAJPIZ010005470">
    <property type="protein sequence ID" value="CAG2108641.1"/>
    <property type="molecule type" value="Genomic_DNA"/>
</dbReference>
<evidence type="ECO:0000259" key="5">
    <source>
        <dbReference type="PROSITE" id="PS50174"/>
    </source>
</evidence>
<organism evidence="6">
    <name type="scientific">Medioppia subpectinata</name>
    <dbReference type="NCBI Taxonomy" id="1979941"/>
    <lineage>
        <taxon>Eukaryota</taxon>
        <taxon>Metazoa</taxon>
        <taxon>Ecdysozoa</taxon>
        <taxon>Arthropoda</taxon>
        <taxon>Chelicerata</taxon>
        <taxon>Arachnida</taxon>
        <taxon>Acari</taxon>
        <taxon>Acariformes</taxon>
        <taxon>Sarcoptiformes</taxon>
        <taxon>Oribatida</taxon>
        <taxon>Brachypylina</taxon>
        <taxon>Oppioidea</taxon>
        <taxon>Oppiidae</taxon>
        <taxon>Medioppia</taxon>
    </lineage>
</organism>
<dbReference type="GO" id="GO:0005634">
    <property type="term" value="C:nucleus"/>
    <property type="evidence" value="ECO:0007669"/>
    <property type="project" value="UniProtKB-SubCell"/>
</dbReference>
<sequence length="248" mass="28084">MEKWAKTLNQKKDTSRTWIPSEPPVTGDSVQSCTADAGFTVLEQQVSNAETDTSVFDTFPKQVIPHELKANTDNTNHFCLSAYEIIRAEEKRLTDWAKLACLLCKRQFSTSELLTKHIQLSDLHKAGYRDRAKERRKKYGLPETPETNKMKTKYLTELEERSSSDTVVQSHQTPISNDNIGSKMLKAMGWTEGTGLGKANQGTKNIIQVEKRTDGIGLGMRSVCPAPGETYRDAVRRTMQLRFKEMHE</sequence>
<dbReference type="EMBL" id="OC860045">
    <property type="protein sequence ID" value="CAD7628211.1"/>
    <property type="molecule type" value="Genomic_DNA"/>
</dbReference>
<dbReference type="InterPro" id="IPR000467">
    <property type="entry name" value="G_patch_dom"/>
</dbReference>
<evidence type="ECO:0000313" key="6">
    <source>
        <dbReference type="EMBL" id="CAD7628211.1"/>
    </source>
</evidence>
<dbReference type="SMART" id="SM00443">
    <property type="entry name" value="G_patch"/>
    <property type="match status" value="1"/>
</dbReference>
<evidence type="ECO:0000256" key="2">
    <source>
        <dbReference type="ARBA" id="ARBA00022884"/>
    </source>
</evidence>
<proteinExistence type="predicted"/>
<name>A0A7R9KUC9_9ACAR</name>